<dbReference type="PANTHER" id="PTHR34299">
    <property type="entry name" value="DIACYLGLYCEROL KINASE"/>
    <property type="match status" value="1"/>
</dbReference>
<evidence type="ECO:0000256" key="14">
    <source>
        <dbReference type="ARBA" id="ARBA00022842"/>
    </source>
</evidence>
<keyword evidence="13 22" id="KW-0067">ATP-binding</keyword>
<comment type="similarity">
    <text evidence="2 24">Belongs to the bacterial diacylglycerol kinase family.</text>
</comment>
<reference evidence="25 26" key="1">
    <citation type="journal article" date="2012" name="J. Bacteriol.">
        <title>Complete genome sequences of Methylophaga sp. strain JAM1 and Methylophaga sp. strain JAM7.</title>
        <authorList>
            <person name="Villeneuve C."/>
            <person name="Martineau C."/>
            <person name="Mauffrey F."/>
            <person name="Villemur R."/>
        </authorList>
    </citation>
    <scope>NUCLEOTIDE SEQUENCE [LARGE SCALE GENOMIC DNA]</scope>
    <source>
        <strain evidence="25 26">JAM1</strain>
    </source>
</reference>
<keyword evidence="12 24" id="KW-0418">Kinase</keyword>
<feature type="binding site" evidence="21">
    <location>
        <position position="81"/>
    </location>
    <ligand>
        <name>substrate</name>
    </ligand>
</feature>
<keyword evidence="17 24" id="KW-0472">Membrane</keyword>
<evidence type="ECO:0000256" key="8">
    <source>
        <dbReference type="ARBA" id="ARBA00022679"/>
    </source>
</evidence>
<comment type="subcellular location">
    <subcellularLocation>
        <location evidence="1 24">Cell inner membrane</location>
        <topology evidence="1 24">Multi-pass membrane protein</topology>
    </subcellularLocation>
</comment>
<keyword evidence="14 23" id="KW-0460">Magnesium</keyword>
<keyword evidence="8 24" id="KW-0808">Transferase</keyword>
<feature type="binding site" evidence="22">
    <location>
        <begin position="77"/>
        <end position="78"/>
    </location>
    <ligand>
        <name>ATP</name>
        <dbReference type="ChEBI" id="CHEBI:30616"/>
    </ligand>
</feature>
<comment type="cofactor">
    <cofactor evidence="23">
        <name>Mg(2+)</name>
        <dbReference type="ChEBI" id="CHEBI:18420"/>
    </cofactor>
    <text evidence="23">Mn(2+), Zn(2+), Cd(2+) and Co(2+) support activity to lesser extents.</text>
</comment>
<evidence type="ECO:0000256" key="22">
    <source>
        <dbReference type="PIRSR" id="PIRSR600829-3"/>
    </source>
</evidence>
<feature type="binding site" evidence="21">
    <location>
        <position position="52"/>
    </location>
    <ligand>
        <name>substrate</name>
    </ligand>
</feature>
<dbReference type="GO" id="GO:0004143">
    <property type="term" value="F:ATP-dependent diacylglycerol kinase activity"/>
    <property type="evidence" value="ECO:0007669"/>
    <property type="project" value="UniProtKB-EC"/>
</dbReference>
<comment type="catalytic activity">
    <reaction evidence="24">
        <text>a 1,2-diacyl-sn-glycerol + ATP = a 1,2-diacyl-sn-glycero-3-phosphate + ADP + H(+)</text>
        <dbReference type="Rhea" id="RHEA:10272"/>
        <dbReference type="ChEBI" id="CHEBI:15378"/>
        <dbReference type="ChEBI" id="CHEBI:17815"/>
        <dbReference type="ChEBI" id="CHEBI:30616"/>
        <dbReference type="ChEBI" id="CHEBI:58608"/>
        <dbReference type="ChEBI" id="CHEBI:456216"/>
        <dbReference type="EC" id="2.7.1.107"/>
    </reaction>
</comment>
<evidence type="ECO:0000256" key="4">
    <source>
        <dbReference type="ARBA" id="ARBA00017575"/>
    </source>
</evidence>
<feature type="transmembrane region" description="Helical" evidence="24">
    <location>
        <begin position="39"/>
        <end position="58"/>
    </location>
</feature>
<evidence type="ECO:0000256" key="11">
    <source>
        <dbReference type="ARBA" id="ARBA00022741"/>
    </source>
</evidence>
<keyword evidence="6" id="KW-0444">Lipid biosynthesis</keyword>
<evidence type="ECO:0000256" key="20">
    <source>
        <dbReference type="PIRSR" id="PIRSR600829-1"/>
    </source>
</evidence>
<evidence type="ECO:0000256" key="21">
    <source>
        <dbReference type="PIRSR" id="PIRSR600829-2"/>
    </source>
</evidence>
<evidence type="ECO:0000256" key="7">
    <source>
        <dbReference type="ARBA" id="ARBA00022519"/>
    </source>
</evidence>
<keyword evidence="19 24" id="KW-1208">Phospholipid metabolism</keyword>
<evidence type="ECO:0000313" key="25">
    <source>
        <dbReference type="EMBL" id="AFI84806.1"/>
    </source>
</evidence>
<organism evidence="25 26">
    <name type="scientific">Methylophaga nitratireducenticrescens</name>
    <dbReference type="NCBI Taxonomy" id="754476"/>
    <lineage>
        <taxon>Bacteria</taxon>
        <taxon>Pseudomonadati</taxon>
        <taxon>Pseudomonadota</taxon>
        <taxon>Gammaproteobacteria</taxon>
        <taxon>Thiotrichales</taxon>
        <taxon>Piscirickettsiaceae</taxon>
        <taxon>Methylophaga</taxon>
    </lineage>
</organism>
<evidence type="ECO:0000256" key="10">
    <source>
        <dbReference type="ARBA" id="ARBA00022723"/>
    </source>
</evidence>
<evidence type="ECO:0000256" key="2">
    <source>
        <dbReference type="ARBA" id="ARBA00005967"/>
    </source>
</evidence>
<feature type="transmembrane region" description="Helical" evidence="24">
    <location>
        <begin position="12"/>
        <end position="33"/>
    </location>
</feature>
<dbReference type="GO" id="GO:0005886">
    <property type="term" value="C:plasma membrane"/>
    <property type="evidence" value="ECO:0007669"/>
    <property type="project" value="UniProtKB-SubCell"/>
</dbReference>
<accession>I1XK87</accession>
<feature type="active site" description="Proton acceptor" evidence="20">
    <location>
        <position position="52"/>
    </location>
</feature>
<evidence type="ECO:0000256" key="17">
    <source>
        <dbReference type="ARBA" id="ARBA00023136"/>
    </source>
</evidence>
<dbReference type="Pfam" id="PF01219">
    <property type="entry name" value="DAGK_prokar"/>
    <property type="match status" value="1"/>
</dbReference>
<dbReference type="InterPro" id="IPR000829">
    <property type="entry name" value="DAGK"/>
</dbReference>
<dbReference type="PANTHER" id="PTHR34299:SF1">
    <property type="entry name" value="DIACYLGLYCEROL KINASE"/>
    <property type="match status" value="1"/>
</dbReference>
<dbReference type="EC" id="2.7.1.107" evidence="3 24"/>
<dbReference type="eggNOG" id="COG0818">
    <property type="taxonomic scope" value="Bacteria"/>
</dbReference>
<feature type="binding site" evidence="22">
    <location>
        <position position="59"/>
    </location>
    <ligand>
        <name>ATP</name>
        <dbReference type="ChEBI" id="CHEBI:30616"/>
    </ligand>
</feature>
<keyword evidence="26" id="KW-1185">Reference proteome</keyword>
<dbReference type="KEGG" id="mej:Q7A_1989"/>
<evidence type="ECO:0000256" key="15">
    <source>
        <dbReference type="ARBA" id="ARBA00022989"/>
    </source>
</evidence>
<dbReference type="EMBL" id="CP003390">
    <property type="protein sequence ID" value="AFI84806.1"/>
    <property type="molecule type" value="Genomic_DNA"/>
</dbReference>
<proteinExistence type="inferred from homology"/>
<reference evidence="25 26" key="2">
    <citation type="journal article" date="2013" name="Int. J. Syst. Evol. Microbiol.">
        <title>Methylophaga nitratireducenticrescens sp. nov. and Methylophaga frappieri sp. nov., isolated from the biofilm of the methanol-fed denitrification system treating the seawater at the Montreal Biodome.</title>
        <authorList>
            <person name="Villeneuve C."/>
            <person name="Martineau C."/>
            <person name="Mauffrey F."/>
            <person name="Villemur R."/>
        </authorList>
    </citation>
    <scope>NUCLEOTIDE SEQUENCE [LARGE SCALE GENOMIC DNA]</scope>
    <source>
        <strain evidence="25 26">JAM1</strain>
    </source>
</reference>
<feature type="binding site" evidence="22">
    <location>
        <position position="11"/>
    </location>
    <ligand>
        <name>ATP</name>
        <dbReference type="ChEBI" id="CHEBI:30616"/>
    </ligand>
</feature>
<evidence type="ECO:0000256" key="13">
    <source>
        <dbReference type="ARBA" id="ARBA00022840"/>
    </source>
</evidence>
<dbReference type="GO" id="GO:0005524">
    <property type="term" value="F:ATP binding"/>
    <property type="evidence" value="ECO:0007669"/>
    <property type="project" value="UniProtKB-KW"/>
</dbReference>
<dbReference type="Proteomes" id="UP000009144">
    <property type="component" value="Chromosome"/>
</dbReference>
<dbReference type="AlphaFoldDB" id="I1XK87"/>
<keyword evidence="18" id="KW-0594">Phospholipid biosynthesis</keyword>
<sequence length="106" mass="11600">MQGLFAALRYEIAFRQAFLLLLTAGIGSFFFDVSPVERLAMITVLLLVVMVEVLNSAIECVVDRISPEPHLLSGRAKDYGSLAVLIAIIIALATWLTVLWPLIGRG</sequence>
<keyword evidence="5" id="KW-1003">Cell membrane</keyword>
<keyword evidence="9 24" id="KW-0812">Transmembrane</keyword>
<evidence type="ECO:0000256" key="16">
    <source>
        <dbReference type="ARBA" id="ARBA00023098"/>
    </source>
</evidence>
<dbReference type="CDD" id="cd14264">
    <property type="entry name" value="DAGK_IM"/>
    <property type="match status" value="1"/>
</dbReference>
<evidence type="ECO:0000256" key="5">
    <source>
        <dbReference type="ARBA" id="ARBA00022475"/>
    </source>
</evidence>
<gene>
    <name evidence="25" type="ordered locus">Q7A_1989</name>
</gene>
<evidence type="ECO:0000256" key="23">
    <source>
        <dbReference type="PIRSR" id="PIRSR600829-4"/>
    </source>
</evidence>
<evidence type="ECO:0000256" key="19">
    <source>
        <dbReference type="ARBA" id="ARBA00023264"/>
    </source>
</evidence>
<evidence type="ECO:0000256" key="1">
    <source>
        <dbReference type="ARBA" id="ARBA00004429"/>
    </source>
</evidence>
<dbReference type="GO" id="GO:0006654">
    <property type="term" value="P:phosphatidic acid biosynthetic process"/>
    <property type="evidence" value="ECO:0007669"/>
    <property type="project" value="InterPro"/>
</dbReference>
<evidence type="ECO:0000256" key="12">
    <source>
        <dbReference type="ARBA" id="ARBA00022777"/>
    </source>
</evidence>
<evidence type="ECO:0000313" key="26">
    <source>
        <dbReference type="Proteomes" id="UP000009144"/>
    </source>
</evidence>
<feature type="binding site" evidence="23">
    <location>
        <position position="11"/>
    </location>
    <ligand>
        <name>a divalent metal cation</name>
        <dbReference type="ChEBI" id="CHEBI:60240"/>
    </ligand>
</feature>
<dbReference type="Gene3D" id="1.10.287.3610">
    <property type="match status" value="1"/>
</dbReference>
<dbReference type="GO" id="GO:0046872">
    <property type="term" value="F:metal ion binding"/>
    <property type="evidence" value="ECO:0007669"/>
    <property type="project" value="UniProtKB-KW"/>
</dbReference>
<evidence type="ECO:0000256" key="18">
    <source>
        <dbReference type="ARBA" id="ARBA00023209"/>
    </source>
</evidence>
<evidence type="ECO:0000256" key="9">
    <source>
        <dbReference type="ARBA" id="ARBA00022692"/>
    </source>
</evidence>
<dbReference type="InterPro" id="IPR036945">
    <property type="entry name" value="DAGK_sf"/>
</dbReference>
<dbReference type="STRING" id="754476.Q7A_1989"/>
<dbReference type="OrthoDB" id="9796011at2"/>
<protein>
    <recommendedName>
        <fullName evidence="4 24">Diacylglycerol kinase</fullName>
        <ecNumber evidence="3 24">2.7.1.107</ecNumber>
    </recommendedName>
</protein>
<keyword evidence="16 24" id="KW-0443">Lipid metabolism</keyword>
<feature type="binding site" evidence="21">
    <location>
        <begin position="95"/>
        <end position="100"/>
    </location>
    <ligand>
        <name>substrate</name>
    </ligand>
</feature>
<feature type="binding site" evidence="22">
    <location>
        <begin position="68"/>
        <end position="70"/>
    </location>
    <ligand>
        <name>ATP</name>
        <dbReference type="ChEBI" id="CHEBI:30616"/>
    </ligand>
</feature>
<feature type="binding site" evidence="21">
    <location>
        <position position="38"/>
    </location>
    <ligand>
        <name>substrate</name>
    </ligand>
</feature>
<comment type="function">
    <text evidence="24">Catalyzes the ATP-dependent phosphorylation of sn-l,2-diacylglycerol (DAG) to phosphatidic acid. Involved in the recycling of diacylglycerol produced as a by-product during membrane-derived oligosaccharide (MDO) biosynthesis.</text>
</comment>
<keyword evidence="11 22" id="KW-0547">Nucleotide-binding</keyword>
<dbReference type="HOGENOM" id="CLU_112343_3_1_6"/>
<evidence type="ECO:0000256" key="24">
    <source>
        <dbReference type="RuleBase" id="RU363065"/>
    </source>
</evidence>
<evidence type="ECO:0000256" key="6">
    <source>
        <dbReference type="ARBA" id="ARBA00022516"/>
    </source>
</evidence>
<dbReference type="PATRIC" id="fig|754476.3.peg.1967"/>
<feature type="binding site" evidence="23">
    <location>
        <position position="59"/>
    </location>
    <ligand>
        <name>a divalent metal cation</name>
        <dbReference type="ChEBI" id="CHEBI:60240"/>
    </ligand>
</feature>
<dbReference type="InterPro" id="IPR033718">
    <property type="entry name" value="DAGK_prok"/>
</dbReference>
<keyword evidence="7 24" id="KW-0997">Cell inner membrane</keyword>
<dbReference type="PROSITE" id="PS01069">
    <property type="entry name" value="DAGK_PROKAR"/>
    <property type="match status" value="1"/>
</dbReference>
<keyword evidence="15 24" id="KW-1133">Transmembrane helix</keyword>
<evidence type="ECO:0000256" key="3">
    <source>
        <dbReference type="ARBA" id="ARBA00012133"/>
    </source>
</evidence>
<keyword evidence="10 23" id="KW-0479">Metal-binding</keyword>
<feature type="transmembrane region" description="Helical" evidence="24">
    <location>
        <begin position="79"/>
        <end position="103"/>
    </location>
</feature>
<name>I1XK87_METNJ</name>